<feature type="domain" description="BPL/LPL catalytic" evidence="2">
    <location>
        <begin position="1"/>
        <end position="172"/>
    </location>
</feature>
<evidence type="ECO:0000256" key="1">
    <source>
        <dbReference type="ARBA" id="ARBA00022598"/>
    </source>
</evidence>
<protein>
    <submittedName>
        <fullName evidence="3">Unannotated protein</fullName>
    </submittedName>
</protein>
<keyword evidence="1" id="KW-0436">Ligase</keyword>
<dbReference type="PANTHER" id="PTHR12835:SF5">
    <property type="entry name" value="BIOTIN--PROTEIN LIGASE"/>
    <property type="match status" value="1"/>
</dbReference>
<sequence length="237" mass="25279">MTSLLWLDTAESTNAVVRDGNFRHGDAVATVNQTAGRGRIGRQWLEVPGRGLAISLKLVQNEIADTVPLTLVPLVAGAALVDVLDAVAPGAPIWMKWPNDVYLAEHKVAGVLTEMGESTGIVVGVGVNISHTAAELPLATATSLSIHGIQIDALTLAERWLERFFILVNDTATDARIEHIRGRLGLIGEKVTVEMPDNSVVFGTVTELADSGALVVDDGNHLVTVFAGDVRTLRPRR</sequence>
<dbReference type="AlphaFoldDB" id="A0A6J6FGT3"/>
<dbReference type="SUPFAM" id="SSF55681">
    <property type="entry name" value="Class II aaRS and biotin synthetases"/>
    <property type="match status" value="1"/>
</dbReference>
<name>A0A6J6FGT3_9ZZZZ</name>
<dbReference type="InterPro" id="IPR004143">
    <property type="entry name" value="BPL_LPL_catalytic"/>
</dbReference>
<proteinExistence type="predicted"/>
<dbReference type="EMBL" id="CAEZUE010000031">
    <property type="protein sequence ID" value="CAB4588132.1"/>
    <property type="molecule type" value="Genomic_DNA"/>
</dbReference>
<accession>A0A6J6FGT3</accession>
<dbReference type="InterPro" id="IPR045864">
    <property type="entry name" value="aa-tRNA-synth_II/BPL/LPL"/>
</dbReference>
<reference evidence="3" key="1">
    <citation type="submission" date="2020-05" db="EMBL/GenBank/DDBJ databases">
        <authorList>
            <person name="Chiriac C."/>
            <person name="Salcher M."/>
            <person name="Ghai R."/>
            <person name="Kavagutti S V."/>
        </authorList>
    </citation>
    <scope>NUCLEOTIDE SEQUENCE</scope>
</reference>
<evidence type="ECO:0000313" key="3">
    <source>
        <dbReference type="EMBL" id="CAB4588132.1"/>
    </source>
</evidence>
<dbReference type="NCBIfam" id="TIGR00121">
    <property type="entry name" value="birA_ligase"/>
    <property type="match status" value="1"/>
</dbReference>
<dbReference type="CDD" id="cd16442">
    <property type="entry name" value="BPL"/>
    <property type="match status" value="1"/>
</dbReference>
<dbReference type="PANTHER" id="PTHR12835">
    <property type="entry name" value="BIOTIN PROTEIN LIGASE"/>
    <property type="match status" value="1"/>
</dbReference>
<dbReference type="PROSITE" id="PS51733">
    <property type="entry name" value="BPL_LPL_CATALYTIC"/>
    <property type="match status" value="1"/>
</dbReference>
<dbReference type="Pfam" id="PF03099">
    <property type="entry name" value="BPL_LplA_LipB"/>
    <property type="match status" value="1"/>
</dbReference>
<gene>
    <name evidence="3" type="ORF">UFOPK1788_00364</name>
</gene>
<dbReference type="GO" id="GO:0004077">
    <property type="term" value="F:biotin--[biotin carboxyl-carrier protein] ligase activity"/>
    <property type="evidence" value="ECO:0007669"/>
    <property type="project" value="InterPro"/>
</dbReference>
<evidence type="ECO:0000259" key="2">
    <source>
        <dbReference type="PROSITE" id="PS51733"/>
    </source>
</evidence>
<dbReference type="InterPro" id="IPR003142">
    <property type="entry name" value="BPL_C"/>
</dbReference>
<dbReference type="Pfam" id="PF02237">
    <property type="entry name" value="BPL_C"/>
    <property type="match status" value="1"/>
</dbReference>
<dbReference type="Gene3D" id="3.30.930.10">
    <property type="entry name" value="Bira Bifunctional Protein, Domain 2"/>
    <property type="match status" value="1"/>
</dbReference>
<organism evidence="3">
    <name type="scientific">freshwater metagenome</name>
    <dbReference type="NCBI Taxonomy" id="449393"/>
    <lineage>
        <taxon>unclassified sequences</taxon>
        <taxon>metagenomes</taxon>
        <taxon>ecological metagenomes</taxon>
    </lineage>
</organism>
<dbReference type="Gene3D" id="2.30.30.100">
    <property type="match status" value="1"/>
</dbReference>
<dbReference type="GO" id="GO:0005737">
    <property type="term" value="C:cytoplasm"/>
    <property type="evidence" value="ECO:0007669"/>
    <property type="project" value="TreeGrafter"/>
</dbReference>
<dbReference type="InterPro" id="IPR004408">
    <property type="entry name" value="Biotin_CoA_COase_ligase"/>
</dbReference>